<keyword evidence="1" id="KW-0472">Membrane</keyword>
<proteinExistence type="predicted"/>
<organism evidence="2">
    <name type="scientific">marine sediment metagenome</name>
    <dbReference type="NCBI Taxonomy" id="412755"/>
    <lineage>
        <taxon>unclassified sequences</taxon>
        <taxon>metagenomes</taxon>
        <taxon>ecological metagenomes</taxon>
    </lineage>
</organism>
<comment type="caution">
    <text evidence="2">The sequence shown here is derived from an EMBL/GenBank/DDBJ whole genome shotgun (WGS) entry which is preliminary data.</text>
</comment>
<protein>
    <submittedName>
        <fullName evidence="2">Uncharacterized protein</fullName>
    </submittedName>
</protein>
<sequence>HIVIFPIIYLIPQELYFPSLVDINNDLAMKLSYSISYGYILQIIGFLLVFPYSLHYYLTVSQFEKQENTPENRISSYIENVQESIDFDKYIAEEESIS</sequence>
<feature type="non-terminal residue" evidence="2">
    <location>
        <position position="1"/>
    </location>
</feature>
<dbReference type="EMBL" id="BART01039465">
    <property type="protein sequence ID" value="GAH14221.1"/>
    <property type="molecule type" value="Genomic_DNA"/>
</dbReference>
<gene>
    <name evidence="2" type="ORF">S01H4_64848</name>
</gene>
<reference evidence="2" key="1">
    <citation type="journal article" date="2014" name="Front. Microbiol.">
        <title>High frequency of phylogenetically diverse reductive dehalogenase-homologous genes in deep subseafloor sedimentary metagenomes.</title>
        <authorList>
            <person name="Kawai M."/>
            <person name="Futagami T."/>
            <person name="Toyoda A."/>
            <person name="Takaki Y."/>
            <person name="Nishi S."/>
            <person name="Hori S."/>
            <person name="Arai W."/>
            <person name="Tsubouchi T."/>
            <person name="Morono Y."/>
            <person name="Uchiyama I."/>
            <person name="Ito T."/>
            <person name="Fujiyama A."/>
            <person name="Inagaki F."/>
            <person name="Takami H."/>
        </authorList>
    </citation>
    <scope>NUCLEOTIDE SEQUENCE</scope>
    <source>
        <strain evidence="2">Expedition CK06-06</strain>
    </source>
</reference>
<evidence type="ECO:0000313" key="2">
    <source>
        <dbReference type="EMBL" id="GAH14221.1"/>
    </source>
</evidence>
<dbReference type="AlphaFoldDB" id="X1D078"/>
<keyword evidence="1" id="KW-0812">Transmembrane</keyword>
<feature type="transmembrane region" description="Helical" evidence="1">
    <location>
        <begin position="39"/>
        <end position="58"/>
    </location>
</feature>
<accession>X1D078</accession>
<evidence type="ECO:0000256" key="1">
    <source>
        <dbReference type="SAM" id="Phobius"/>
    </source>
</evidence>
<keyword evidence="1" id="KW-1133">Transmembrane helix</keyword>
<name>X1D078_9ZZZZ</name>